<organism evidence="3 4">
    <name type="scientific">Desulfovibrio psychrotolerans</name>
    <dbReference type="NCBI Taxonomy" id="415242"/>
    <lineage>
        <taxon>Bacteria</taxon>
        <taxon>Pseudomonadati</taxon>
        <taxon>Thermodesulfobacteriota</taxon>
        <taxon>Desulfovibrionia</taxon>
        <taxon>Desulfovibrionales</taxon>
        <taxon>Desulfovibrionaceae</taxon>
        <taxon>Desulfovibrio</taxon>
    </lineage>
</organism>
<sequence length="259" mass="29089">MTHIAGGLRVVRKIALPGDCVVALCSPDAQPDKFPNWVHVLLWLFGAFLDVVYQAVHWLLIAALVALIVTHAHAGPVIPRQAVEHQRLLIREARAQWGLTAPTATFAAQIHQESRWRADAVSPAGAQGMAQFMPATARWMPEIAPHTGDPMPFNPAWSIRAMLVFDRWLWQRVQAETPCDRMAMTLAAYNGGLAWVQRDARLAAAHGFNPRRWWDHVETVNAGRNRAAFTENRGYPRRILLSIEDVYRRAGWGEGMCHD</sequence>
<keyword evidence="4" id="KW-1185">Reference proteome</keyword>
<dbReference type="EMBL" id="BLVP01000010">
    <property type="protein sequence ID" value="GFM37982.1"/>
    <property type="molecule type" value="Genomic_DNA"/>
</dbReference>
<evidence type="ECO:0000259" key="2">
    <source>
        <dbReference type="Pfam" id="PF01464"/>
    </source>
</evidence>
<accession>A0A7J0BXR5</accession>
<protein>
    <recommendedName>
        <fullName evidence="2">Transglycosylase SLT domain-containing protein</fullName>
    </recommendedName>
</protein>
<evidence type="ECO:0000256" key="1">
    <source>
        <dbReference type="ARBA" id="ARBA00007734"/>
    </source>
</evidence>
<name>A0A7J0BXR5_9BACT</name>
<dbReference type="Pfam" id="PF01464">
    <property type="entry name" value="SLT"/>
    <property type="match status" value="1"/>
</dbReference>
<dbReference type="PANTHER" id="PTHR37423">
    <property type="entry name" value="SOLUBLE LYTIC MUREIN TRANSGLYCOSYLASE-RELATED"/>
    <property type="match status" value="1"/>
</dbReference>
<reference evidence="3 4" key="1">
    <citation type="submission" date="2020-05" db="EMBL/GenBank/DDBJ databases">
        <title>Draft genome sequence of Desulfovibrio psychrotolerans JS1T.</title>
        <authorList>
            <person name="Ueno A."/>
            <person name="Tamazawa S."/>
            <person name="Tamamura S."/>
            <person name="Murakami T."/>
            <person name="Kiyama T."/>
            <person name="Inomata H."/>
            <person name="Amano Y."/>
            <person name="Miyakawa K."/>
            <person name="Tamaki H."/>
            <person name="Naganuma T."/>
            <person name="Kaneko K."/>
        </authorList>
    </citation>
    <scope>NUCLEOTIDE SEQUENCE [LARGE SCALE GENOMIC DNA]</scope>
    <source>
        <strain evidence="3 4">JS1</strain>
    </source>
</reference>
<comment type="similarity">
    <text evidence="1">Belongs to the transglycosylase Slt family.</text>
</comment>
<feature type="domain" description="Transglycosylase SLT" evidence="2">
    <location>
        <begin position="100"/>
        <end position="205"/>
    </location>
</feature>
<proteinExistence type="inferred from homology"/>
<gene>
    <name evidence="3" type="ORF">DSM19430T_26660</name>
</gene>
<dbReference type="SUPFAM" id="SSF53955">
    <property type="entry name" value="Lysozyme-like"/>
    <property type="match status" value="1"/>
</dbReference>
<evidence type="ECO:0000313" key="4">
    <source>
        <dbReference type="Proteomes" id="UP000503820"/>
    </source>
</evidence>
<dbReference type="InterPro" id="IPR008258">
    <property type="entry name" value="Transglycosylase_SLT_dom_1"/>
</dbReference>
<evidence type="ECO:0000313" key="3">
    <source>
        <dbReference type="EMBL" id="GFM37982.1"/>
    </source>
</evidence>
<dbReference type="PANTHER" id="PTHR37423:SF2">
    <property type="entry name" value="MEMBRANE-BOUND LYTIC MUREIN TRANSGLYCOSYLASE C"/>
    <property type="match status" value="1"/>
</dbReference>
<dbReference type="Gene3D" id="1.10.530.10">
    <property type="match status" value="1"/>
</dbReference>
<dbReference type="InterPro" id="IPR023346">
    <property type="entry name" value="Lysozyme-like_dom_sf"/>
</dbReference>
<comment type="caution">
    <text evidence="3">The sequence shown here is derived from an EMBL/GenBank/DDBJ whole genome shotgun (WGS) entry which is preliminary data.</text>
</comment>
<dbReference type="Proteomes" id="UP000503820">
    <property type="component" value="Unassembled WGS sequence"/>
</dbReference>
<dbReference type="AlphaFoldDB" id="A0A7J0BXR5"/>